<keyword evidence="5" id="KW-1185">Reference proteome</keyword>
<organism evidence="3 5">
    <name type="scientific">Crateriforma conspicua</name>
    <dbReference type="NCBI Taxonomy" id="2527996"/>
    <lineage>
        <taxon>Bacteria</taxon>
        <taxon>Pseudomonadati</taxon>
        <taxon>Planctomycetota</taxon>
        <taxon>Planctomycetia</taxon>
        <taxon>Planctomycetales</taxon>
        <taxon>Planctomycetaceae</taxon>
        <taxon>Crateriforma</taxon>
    </lineage>
</organism>
<gene>
    <name evidence="3" type="ORF">Pan14r_49260</name>
    <name evidence="4" type="ORF">Pan14r_49800</name>
</gene>
<feature type="transmembrane region" description="Helical" evidence="2">
    <location>
        <begin position="28"/>
        <end position="48"/>
    </location>
</feature>
<dbReference type="EMBL" id="SJPL01000001">
    <property type="protein sequence ID" value="TWT72606.1"/>
    <property type="molecule type" value="Genomic_DNA"/>
</dbReference>
<dbReference type="Proteomes" id="UP000317238">
    <property type="component" value="Unassembled WGS sequence"/>
</dbReference>
<evidence type="ECO:0000313" key="4">
    <source>
        <dbReference type="EMBL" id="TWT72660.1"/>
    </source>
</evidence>
<protein>
    <submittedName>
        <fullName evidence="3">Uncharacterized protein</fullName>
    </submittedName>
</protein>
<evidence type="ECO:0000313" key="3">
    <source>
        <dbReference type="EMBL" id="TWT72606.1"/>
    </source>
</evidence>
<evidence type="ECO:0000256" key="2">
    <source>
        <dbReference type="SAM" id="Phobius"/>
    </source>
</evidence>
<comment type="caution">
    <text evidence="3">The sequence shown here is derived from an EMBL/GenBank/DDBJ whole genome shotgun (WGS) entry which is preliminary data.</text>
</comment>
<evidence type="ECO:0000313" key="5">
    <source>
        <dbReference type="Proteomes" id="UP000317238"/>
    </source>
</evidence>
<accession>A0A5C5YA88</accession>
<keyword evidence="2" id="KW-0472">Membrane</keyword>
<feature type="transmembrane region" description="Helical" evidence="2">
    <location>
        <begin position="115"/>
        <end position="133"/>
    </location>
</feature>
<dbReference type="EMBL" id="SJPL01000001">
    <property type="protein sequence ID" value="TWT72660.1"/>
    <property type="molecule type" value="Genomic_DNA"/>
</dbReference>
<feature type="region of interest" description="Disordered" evidence="1">
    <location>
        <begin position="145"/>
        <end position="171"/>
    </location>
</feature>
<evidence type="ECO:0000256" key="1">
    <source>
        <dbReference type="SAM" id="MobiDB-lite"/>
    </source>
</evidence>
<name>A0A5C5YA88_9PLAN</name>
<keyword evidence="2" id="KW-0812">Transmembrane</keyword>
<sequence>MATSNPYRPTAEASPSNTSRPHFILRPLFALIWIAGWCALTTSLIYMLDLVWRIPLIDRGFYFRLYASIGAASGLLSWFTARLVALSRLRFATLLVLLLPLGFVLLLALELNPVVAALTAIIGGTTLALSWFAKRHARGWTRAGNGIDEPSVATEPGLRDSSNGQSTLPAR</sequence>
<feature type="compositionally biased region" description="Polar residues" evidence="1">
    <location>
        <begin position="160"/>
        <end position="171"/>
    </location>
</feature>
<feature type="transmembrane region" description="Helical" evidence="2">
    <location>
        <begin position="60"/>
        <end position="79"/>
    </location>
</feature>
<reference evidence="3 5" key="1">
    <citation type="submission" date="2019-02" db="EMBL/GenBank/DDBJ databases">
        <title>Deep-cultivation of Planctomycetes and their phenomic and genomic characterization uncovers novel biology.</title>
        <authorList>
            <person name="Wiegand S."/>
            <person name="Jogler M."/>
            <person name="Boedeker C."/>
            <person name="Pinto D."/>
            <person name="Vollmers J."/>
            <person name="Rivas-Marin E."/>
            <person name="Kohn T."/>
            <person name="Peeters S.H."/>
            <person name="Heuer A."/>
            <person name="Rast P."/>
            <person name="Oberbeckmann S."/>
            <person name="Bunk B."/>
            <person name="Jeske O."/>
            <person name="Meyerdierks A."/>
            <person name="Storesund J.E."/>
            <person name="Kallscheuer N."/>
            <person name="Luecker S."/>
            <person name="Lage O.M."/>
            <person name="Pohl T."/>
            <person name="Merkel B.J."/>
            <person name="Hornburger P."/>
            <person name="Mueller R.-W."/>
            <person name="Bruemmer F."/>
            <person name="Labrenz M."/>
            <person name="Spormann A.M."/>
            <person name="Op Den Camp H."/>
            <person name="Overmann J."/>
            <person name="Amann R."/>
            <person name="Jetten M.S.M."/>
            <person name="Mascher T."/>
            <person name="Medema M.H."/>
            <person name="Devos D.P."/>
            <person name="Kaster A.-K."/>
            <person name="Ovreas L."/>
            <person name="Rohde M."/>
            <person name="Galperin M.Y."/>
            <person name="Jogler C."/>
        </authorList>
    </citation>
    <scope>NUCLEOTIDE SEQUENCE [LARGE SCALE GENOMIC DNA]</scope>
    <source>
        <strain evidence="3 5">Pan14r</strain>
    </source>
</reference>
<proteinExistence type="predicted"/>
<feature type="transmembrane region" description="Helical" evidence="2">
    <location>
        <begin position="91"/>
        <end position="109"/>
    </location>
</feature>
<dbReference type="AlphaFoldDB" id="A0A5C5YA88"/>
<keyword evidence="2" id="KW-1133">Transmembrane helix</keyword>